<dbReference type="EMBL" id="JACEIK010000774">
    <property type="protein sequence ID" value="MCD7462046.1"/>
    <property type="molecule type" value="Genomic_DNA"/>
</dbReference>
<gene>
    <name evidence="1" type="ORF">HAX54_047657</name>
</gene>
<dbReference type="Proteomes" id="UP000823775">
    <property type="component" value="Unassembled WGS sequence"/>
</dbReference>
<accession>A0ABS8STA4</accession>
<protein>
    <submittedName>
        <fullName evidence="1">Uncharacterized protein</fullName>
    </submittedName>
</protein>
<evidence type="ECO:0000313" key="2">
    <source>
        <dbReference type="Proteomes" id="UP000823775"/>
    </source>
</evidence>
<sequence>MGKSLKDIDGMPLPDSALMNDRGKRLINEELDYDKGALKEMHDKSFALLNHFQNFAYEAIMTSILNEEGNLFFINGHG</sequence>
<comment type="caution">
    <text evidence="1">The sequence shown here is derived from an EMBL/GenBank/DDBJ whole genome shotgun (WGS) entry which is preliminary data.</text>
</comment>
<feature type="non-terminal residue" evidence="1">
    <location>
        <position position="78"/>
    </location>
</feature>
<name>A0ABS8STA4_DATST</name>
<reference evidence="1 2" key="1">
    <citation type="journal article" date="2021" name="BMC Genomics">
        <title>Datura genome reveals duplications of psychoactive alkaloid biosynthetic genes and high mutation rate following tissue culture.</title>
        <authorList>
            <person name="Rajewski A."/>
            <person name="Carter-House D."/>
            <person name="Stajich J."/>
            <person name="Litt A."/>
        </authorList>
    </citation>
    <scope>NUCLEOTIDE SEQUENCE [LARGE SCALE GENOMIC DNA]</scope>
    <source>
        <strain evidence="1">AR-01</strain>
    </source>
</reference>
<keyword evidence="2" id="KW-1185">Reference proteome</keyword>
<evidence type="ECO:0000313" key="1">
    <source>
        <dbReference type="EMBL" id="MCD7462046.1"/>
    </source>
</evidence>
<organism evidence="1 2">
    <name type="scientific">Datura stramonium</name>
    <name type="common">Jimsonweed</name>
    <name type="synonym">Common thornapple</name>
    <dbReference type="NCBI Taxonomy" id="4076"/>
    <lineage>
        <taxon>Eukaryota</taxon>
        <taxon>Viridiplantae</taxon>
        <taxon>Streptophyta</taxon>
        <taxon>Embryophyta</taxon>
        <taxon>Tracheophyta</taxon>
        <taxon>Spermatophyta</taxon>
        <taxon>Magnoliopsida</taxon>
        <taxon>eudicotyledons</taxon>
        <taxon>Gunneridae</taxon>
        <taxon>Pentapetalae</taxon>
        <taxon>asterids</taxon>
        <taxon>lamiids</taxon>
        <taxon>Solanales</taxon>
        <taxon>Solanaceae</taxon>
        <taxon>Solanoideae</taxon>
        <taxon>Datureae</taxon>
        <taxon>Datura</taxon>
    </lineage>
</organism>
<proteinExistence type="predicted"/>